<dbReference type="EMBL" id="JAVDWR010000001">
    <property type="protein sequence ID" value="MDR7119375.1"/>
    <property type="molecule type" value="Genomic_DNA"/>
</dbReference>
<protein>
    <submittedName>
        <fullName evidence="3">Glycosyltransferase involved in cell wall biosynthesis</fullName>
    </submittedName>
</protein>
<name>A0ABU1VUH6_9GAMM</name>
<feature type="domain" description="Glycosyltransferase subfamily 4-like N-terminal" evidence="2">
    <location>
        <begin position="51"/>
        <end position="192"/>
    </location>
</feature>
<dbReference type="InterPro" id="IPR001296">
    <property type="entry name" value="Glyco_trans_1"/>
</dbReference>
<dbReference type="Pfam" id="PF13439">
    <property type="entry name" value="Glyco_transf_4"/>
    <property type="match status" value="1"/>
</dbReference>
<dbReference type="InterPro" id="IPR028098">
    <property type="entry name" value="Glyco_trans_4-like_N"/>
</dbReference>
<dbReference type="RefSeq" id="WP_310273846.1">
    <property type="nucleotide sequence ID" value="NZ_JAVDWR010000001.1"/>
</dbReference>
<dbReference type="PANTHER" id="PTHR45947">
    <property type="entry name" value="SULFOQUINOVOSYL TRANSFERASE SQD2"/>
    <property type="match status" value="1"/>
</dbReference>
<evidence type="ECO:0000259" key="1">
    <source>
        <dbReference type="Pfam" id="PF00534"/>
    </source>
</evidence>
<organism evidence="3 4">
    <name type="scientific">Rheinheimera soli</name>
    <dbReference type="NCBI Taxonomy" id="443616"/>
    <lineage>
        <taxon>Bacteria</taxon>
        <taxon>Pseudomonadati</taxon>
        <taxon>Pseudomonadota</taxon>
        <taxon>Gammaproteobacteria</taxon>
        <taxon>Chromatiales</taxon>
        <taxon>Chromatiaceae</taxon>
        <taxon>Rheinheimera</taxon>
    </lineage>
</organism>
<evidence type="ECO:0000259" key="2">
    <source>
        <dbReference type="Pfam" id="PF13439"/>
    </source>
</evidence>
<gene>
    <name evidence="3" type="ORF">J2W69_000290</name>
</gene>
<evidence type="ECO:0000313" key="4">
    <source>
        <dbReference type="Proteomes" id="UP001257909"/>
    </source>
</evidence>
<dbReference type="Gene3D" id="3.40.50.2000">
    <property type="entry name" value="Glycogen Phosphorylase B"/>
    <property type="match status" value="1"/>
</dbReference>
<accession>A0ABU1VUH6</accession>
<dbReference type="CDD" id="cd03804">
    <property type="entry name" value="GT4_WbaZ-like"/>
    <property type="match status" value="1"/>
</dbReference>
<dbReference type="PANTHER" id="PTHR45947:SF3">
    <property type="entry name" value="SULFOQUINOVOSYL TRANSFERASE SQD2"/>
    <property type="match status" value="1"/>
</dbReference>
<evidence type="ECO:0000313" key="3">
    <source>
        <dbReference type="EMBL" id="MDR7119375.1"/>
    </source>
</evidence>
<proteinExistence type="predicted"/>
<dbReference type="Proteomes" id="UP001257909">
    <property type="component" value="Unassembled WGS sequence"/>
</dbReference>
<dbReference type="SUPFAM" id="SSF53756">
    <property type="entry name" value="UDP-Glycosyltransferase/glycogen phosphorylase"/>
    <property type="match status" value="1"/>
</dbReference>
<comment type="caution">
    <text evidence="3">The sequence shown here is derived from an EMBL/GenBank/DDBJ whole genome shotgun (WGS) entry which is preliminary data.</text>
</comment>
<dbReference type="InterPro" id="IPR050194">
    <property type="entry name" value="Glycosyltransferase_grp1"/>
</dbReference>
<dbReference type="Pfam" id="PF00534">
    <property type="entry name" value="Glycos_transf_1"/>
    <property type="match status" value="1"/>
</dbReference>
<reference evidence="3 4" key="1">
    <citation type="submission" date="2023-07" db="EMBL/GenBank/DDBJ databases">
        <title>Sorghum-associated microbial communities from plants grown in Nebraska, USA.</title>
        <authorList>
            <person name="Schachtman D."/>
        </authorList>
    </citation>
    <scope>NUCLEOTIDE SEQUENCE [LARGE SCALE GENOMIC DNA]</scope>
    <source>
        <strain evidence="3 4">4138</strain>
    </source>
</reference>
<sequence>MKVAIIHDWLVVNGGAEKVLQEMITLYPGADLYTLVNFLPEKDAQWLNGCTIHTSFIQALPFAKKQYRLYFPLFPIAIEQFDLSGYDLVISSSHAVAKGVITGPKQTHICYCHSPARYAWDLQHEYLREAKLDSGLKSVLARYFLHKFRIWDTRTSNGVDLFISNSNFIRARIKKCYGRLSETLYPPVDTSRFGLNEHKEDYYLAASRLVPYKRIDLIVSSFQQLKDKKLIVVGDGPEMKKIAALASGYPNISILGYQDDKSLLSYISKAKAFIFAAEEDFGIMPVEAQATGTPVLAYGKGGSLETVVDGVTGLFFSEQSTASIIDCIHRFEQMPASFDAAAIRAHSETFSNVTFREKLKYRIELFLKEAR</sequence>
<keyword evidence="4" id="KW-1185">Reference proteome</keyword>
<feature type="domain" description="Glycosyl transferase family 1" evidence="1">
    <location>
        <begin position="193"/>
        <end position="335"/>
    </location>
</feature>